<evidence type="ECO:0000256" key="20">
    <source>
        <dbReference type="ARBA" id="ARBA00081677"/>
    </source>
</evidence>
<keyword evidence="7" id="KW-0789">Thiol protease inhibitor</keyword>
<dbReference type="PROSITE" id="PS51647">
    <property type="entry name" value="CYSTATIN_KININOGEN"/>
    <property type="match status" value="3"/>
</dbReference>
<dbReference type="Pfam" id="PF00031">
    <property type="entry name" value="Cystatin"/>
    <property type="match status" value="4"/>
</dbReference>
<dbReference type="GO" id="GO:0004869">
    <property type="term" value="F:cysteine-type endopeptidase inhibitor activity"/>
    <property type="evidence" value="ECO:0007669"/>
    <property type="project" value="UniProtKB-KW"/>
</dbReference>
<dbReference type="InterPro" id="IPR018073">
    <property type="entry name" value="Prot_inh_cystat_CS"/>
</dbReference>
<comment type="caution">
    <text evidence="24">The sequence shown here is derived from an EMBL/GenBank/DDBJ whole genome shotgun (WGS) entry which is preliminary data.</text>
</comment>
<feature type="compositionally biased region" description="Basic and acidic residues" evidence="21">
    <location>
        <begin position="343"/>
        <end position="353"/>
    </location>
</feature>
<protein>
    <recommendedName>
        <fullName evidence="18">Histidine-rich glycoprotein</fullName>
    </recommendedName>
    <alternativeName>
        <fullName evidence="19">Histidine-proline-rich glycoprotein</fullName>
    </alternativeName>
    <alternativeName>
        <fullName evidence="20">Thiol proteinase inhibitor</fullName>
    </alternativeName>
</protein>
<evidence type="ECO:0000256" key="7">
    <source>
        <dbReference type="ARBA" id="ARBA00022704"/>
    </source>
</evidence>
<keyword evidence="14" id="KW-1015">Disulfide bond</keyword>
<organism evidence="24 25">
    <name type="scientific">Bos mutus</name>
    <name type="common">wild yak</name>
    <dbReference type="NCBI Taxonomy" id="72004"/>
    <lineage>
        <taxon>Eukaryota</taxon>
        <taxon>Metazoa</taxon>
        <taxon>Chordata</taxon>
        <taxon>Craniata</taxon>
        <taxon>Vertebrata</taxon>
        <taxon>Euteleostomi</taxon>
        <taxon>Mammalia</taxon>
        <taxon>Eutheria</taxon>
        <taxon>Laurasiatheria</taxon>
        <taxon>Artiodactyla</taxon>
        <taxon>Ruminantia</taxon>
        <taxon>Pecora</taxon>
        <taxon>Bovidae</taxon>
        <taxon>Bovinae</taxon>
        <taxon>Bos</taxon>
    </lineage>
</organism>
<evidence type="ECO:0000256" key="8">
    <source>
        <dbReference type="ARBA" id="ARBA00022729"/>
    </source>
</evidence>
<dbReference type="CDD" id="cd00042">
    <property type="entry name" value="CY"/>
    <property type="match status" value="3"/>
</dbReference>
<feature type="domain" description="Cystatin kininogen-type" evidence="23">
    <location>
        <begin position="761"/>
        <end position="864"/>
    </location>
</feature>
<keyword evidence="16" id="KW-0395">Inflammatory response</keyword>
<dbReference type="GO" id="GO:0045861">
    <property type="term" value="P:negative regulation of proteolysis"/>
    <property type="evidence" value="ECO:0007669"/>
    <property type="project" value="UniProtKB-ARBA"/>
</dbReference>
<dbReference type="FunFam" id="3.10.450.10:FF:000008">
    <property type="entry name" value="Kininogen 1"/>
    <property type="match status" value="1"/>
</dbReference>
<feature type="chain" id="PRO_5025657231" description="Histidine-rich glycoprotein" evidence="22">
    <location>
        <begin position="21"/>
        <end position="995"/>
    </location>
</feature>
<dbReference type="SMART" id="SM00043">
    <property type="entry name" value="CY"/>
    <property type="match status" value="5"/>
</dbReference>
<dbReference type="GO" id="GO:0072562">
    <property type="term" value="C:blood microparticle"/>
    <property type="evidence" value="ECO:0007669"/>
    <property type="project" value="TreeGrafter"/>
</dbReference>
<sequence length="995" mass="111917">MKVLTAALLSILLITQQCSCAVNSTGCDAVEPVAVRALDLINKGRWDGYLFQLLRVADAHLDKVESIAVYYLVLDVKESDCPVLSRKHWDDCELDVSRRPSETVIGQCKVIAITLLAGPEDLRVNDFNCTTSSVSSALTNTIDSPVLFDFFEDTELYRKQAEKALEKYQRENSDFAPFRVDKVKRAMRARGGEGTSYFLDFSVRNCSSHHFPRHSHIFGFCRADLFYDVEASDLETPKDIVTNCEVFNLKEHRNFSAVQHHLGRPFHSGEHEHSPAGRPPFKPSGSKDHGHPHESYNFRCPPPLEHKNHSDSPPFQARAPLPFPPPGLRCPHPPFGTKGNHRPPHDHSSDEHHPHGHHPHGHHPHGHHPHGHHPHGHHPHGHHPHGHHPHGHHPHGHHPHGHHPYGHHPHGHHPHDHDFYDHGPCDPPPHRQDPQDHHRQGRGPPPRHSKERGPGKGHFRFHWRPTGYIHRLPSLKKGLQYDCWQLASLQLVILQRNFTERLLPSLTQESSQEIDCNDQDVFKAVDAALTKYNSENKSGNQFVLYRITEVARMDNPDTFYSLKYQIKEGDCPFQSNKTWQDCDYKDSAQAATGECTATVAKRGNMKFSVATQTCLITPAEGPVVTAQYECLGCVHPISTKSPDLEPVLRYAIQYFNNNTSHSHLFDLKEVKRAQKQVVSGWNYEINYSIAQTNCSKEEFSFLTPDCKSLSSGDTGECTDKAHVDVKLRISSFSQKCDLYPVKDFVQPPTRLCAGCPKPIPVDSPDLEEPLSHSIAKLNAEHDGAFYFKIDTVKKATVQVVAGLKYSIVFIARETTCSKGSNEELTKSCEINIHGQILHCDANVYVVPWEEKVYPTVNCQSLGQTSLMKRPPGFSPFRSVQVMKTEGSTTTQEKTEETTLSSLAQPGVAITFPDFQDSDLIATVMPNTLPPHTESDDDWIPDIQTEPNSLAFKLISDFPETTSPKCPSRPWKPVNGVNPTVEMKESHDFDLVDALL</sequence>
<evidence type="ECO:0000256" key="18">
    <source>
        <dbReference type="ARBA" id="ARBA00039613"/>
    </source>
</evidence>
<dbReference type="FunFam" id="3.10.450.10:FF:000002">
    <property type="entry name" value="Kininogen 1"/>
    <property type="match status" value="2"/>
</dbReference>
<dbReference type="InterPro" id="IPR000010">
    <property type="entry name" value="Cystatin_dom"/>
</dbReference>
<dbReference type="GO" id="GO:0006954">
    <property type="term" value="P:inflammatory response"/>
    <property type="evidence" value="ECO:0007669"/>
    <property type="project" value="UniProtKB-KW"/>
</dbReference>
<dbReference type="GO" id="GO:0007204">
    <property type="term" value="P:positive regulation of cytosolic calcium ion concentration"/>
    <property type="evidence" value="ECO:0007669"/>
    <property type="project" value="TreeGrafter"/>
</dbReference>
<evidence type="ECO:0000313" key="25">
    <source>
        <dbReference type="Proteomes" id="UP000322234"/>
    </source>
</evidence>
<evidence type="ECO:0000256" key="4">
    <source>
        <dbReference type="ARBA" id="ARBA00022674"/>
    </source>
</evidence>
<evidence type="ECO:0000256" key="19">
    <source>
        <dbReference type="ARBA" id="ARBA00041330"/>
    </source>
</evidence>
<evidence type="ECO:0000256" key="13">
    <source>
        <dbReference type="ARBA" id="ARBA00023084"/>
    </source>
</evidence>
<keyword evidence="2" id="KW-0840">Vasodilator</keyword>
<keyword evidence="11" id="KW-0838">Vasoactive</keyword>
<evidence type="ECO:0000256" key="6">
    <source>
        <dbReference type="ARBA" id="ARBA00022696"/>
    </source>
</evidence>
<feature type="compositionally biased region" description="Basic residues" evidence="21">
    <location>
        <begin position="439"/>
        <end position="460"/>
    </location>
</feature>
<evidence type="ECO:0000313" key="24">
    <source>
        <dbReference type="EMBL" id="MXQ84945.1"/>
    </source>
</evidence>
<name>A0A6B0R542_9CETA</name>
<keyword evidence="6" id="KW-0356">Hemostasis</keyword>
<evidence type="ECO:0000256" key="2">
    <source>
        <dbReference type="ARBA" id="ARBA00022429"/>
    </source>
</evidence>
<feature type="compositionally biased region" description="Basic and acidic residues" evidence="21">
    <location>
        <begin position="415"/>
        <end position="438"/>
    </location>
</feature>
<evidence type="ECO:0000256" key="11">
    <source>
        <dbReference type="ARBA" id="ARBA00022858"/>
    </source>
</evidence>
<evidence type="ECO:0000259" key="23">
    <source>
        <dbReference type="PROSITE" id="PS51647"/>
    </source>
</evidence>
<evidence type="ECO:0000256" key="9">
    <source>
        <dbReference type="ARBA" id="ARBA00022737"/>
    </source>
</evidence>
<keyword evidence="25" id="KW-1185">Reference proteome</keyword>
<feature type="compositionally biased region" description="Basic and acidic residues" evidence="21">
    <location>
        <begin position="285"/>
        <end position="296"/>
    </location>
</feature>
<dbReference type="InterPro" id="IPR046350">
    <property type="entry name" value="Cystatin_sf"/>
</dbReference>
<feature type="region of interest" description="Disordered" evidence="21">
    <location>
        <begin position="264"/>
        <end position="460"/>
    </location>
</feature>
<feature type="signal peptide" evidence="22">
    <location>
        <begin position="1"/>
        <end position="20"/>
    </location>
</feature>
<dbReference type="Gene3D" id="3.10.450.10">
    <property type="match status" value="5"/>
</dbReference>
<dbReference type="InterPro" id="IPR027358">
    <property type="entry name" value="Kininogen-type_cystatin_dom"/>
</dbReference>
<evidence type="ECO:0000256" key="10">
    <source>
        <dbReference type="ARBA" id="ARBA00022833"/>
    </source>
</evidence>
<keyword evidence="9" id="KW-0677">Repeat</keyword>
<evidence type="ECO:0000256" key="21">
    <source>
        <dbReference type="SAM" id="MobiDB-lite"/>
    </source>
</evidence>
<comment type="subcellular location">
    <subcellularLocation>
        <location evidence="1">Secreted</location>
        <location evidence="1">Extracellular space</location>
    </subcellularLocation>
</comment>
<evidence type="ECO:0000256" key="15">
    <source>
        <dbReference type="ARBA" id="ARBA00023180"/>
    </source>
</evidence>
<evidence type="ECO:0000256" key="16">
    <source>
        <dbReference type="ARBA" id="ARBA00023198"/>
    </source>
</evidence>
<dbReference type="SUPFAM" id="SSF54403">
    <property type="entry name" value="Cystatin/monellin"/>
    <property type="match status" value="5"/>
</dbReference>
<evidence type="ECO:0000256" key="17">
    <source>
        <dbReference type="ARBA" id="ARBA00023281"/>
    </source>
</evidence>
<evidence type="ECO:0000256" key="22">
    <source>
        <dbReference type="SAM" id="SignalP"/>
    </source>
</evidence>
<dbReference type="GO" id="GO:0042730">
    <property type="term" value="P:fibrinolysis"/>
    <property type="evidence" value="ECO:0007669"/>
    <property type="project" value="UniProtKB-KW"/>
</dbReference>
<feature type="compositionally biased region" description="Basic residues" evidence="21">
    <location>
        <begin position="354"/>
        <end position="414"/>
    </location>
</feature>
<dbReference type="GO" id="GO:0007162">
    <property type="term" value="P:negative regulation of cell adhesion"/>
    <property type="evidence" value="ECO:0007669"/>
    <property type="project" value="UniProtKB-ARBA"/>
</dbReference>
<dbReference type="GO" id="GO:0042311">
    <property type="term" value="P:vasodilation"/>
    <property type="evidence" value="ECO:0007669"/>
    <property type="project" value="UniProtKB-KW"/>
</dbReference>
<evidence type="ECO:0000256" key="3">
    <source>
        <dbReference type="ARBA" id="ARBA00022525"/>
    </source>
</evidence>
<dbReference type="EMBL" id="VBQZ03000023">
    <property type="protein sequence ID" value="MXQ84945.1"/>
    <property type="molecule type" value="Genomic_DNA"/>
</dbReference>
<feature type="domain" description="Cystatin kininogen-type" evidence="23">
    <location>
        <begin position="639"/>
        <end position="742"/>
    </location>
</feature>
<dbReference type="FunFam" id="3.10.450.10:FF:000005">
    <property type="entry name" value="Histidine-rich glycoprotein"/>
    <property type="match status" value="1"/>
</dbReference>
<keyword evidence="5" id="KW-0646">Protease inhibitor</keyword>
<evidence type="ECO:0000256" key="1">
    <source>
        <dbReference type="ARBA" id="ARBA00004239"/>
    </source>
</evidence>
<proteinExistence type="predicted"/>
<dbReference type="GO" id="GO:0007596">
    <property type="term" value="P:blood coagulation"/>
    <property type="evidence" value="ECO:0007669"/>
    <property type="project" value="UniProtKB-KW"/>
</dbReference>
<accession>A0A6B0R542</accession>
<dbReference type="InterPro" id="IPR050735">
    <property type="entry name" value="Kininogen_Fetuin_HRG"/>
</dbReference>
<keyword evidence="3" id="KW-0964">Secreted</keyword>
<keyword evidence="10" id="KW-0862">Zinc</keyword>
<keyword evidence="4" id="KW-0358">Heparin-binding</keyword>
<evidence type="ECO:0000256" key="12">
    <source>
        <dbReference type="ARBA" id="ARBA00023008"/>
    </source>
</evidence>
<keyword evidence="15" id="KW-0325">Glycoprotein</keyword>
<dbReference type="AlphaFoldDB" id="A0A6B0R542"/>
<keyword evidence="8 22" id="KW-0732">Signal</keyword>
<dbReference type="FunFam" id="3.10.450.10:FF:000015">
    <property type="entry name" value="Histidine-rich glycoprotein"/>
    <property type="match status" value="1"/>
</dbReference>
<evidence type="ECO:0000256" key="5">
    <source>
        <dbReference type="ARBA" id="ARBA00022690"/>
    </source>
</evidence>
<dbReference type="PANTHER" id="PTHR13814:SF3">
    <property type="entry name" value="HISTIDINE-RICH GLYCOPROTEIN"/>
    <property type="match status" value="1"/>
</dbReference>
<keyword evidence="17" id="KW-0280">Fibrinolysis</keyword>
<feature type="domain" description="Cystatin kininogen-type" evidence="23">
    <location>
        <begin position="516"/>
        <end position="620"/>
    </location>
</feature>
<keyword evidence="13" id="KW-0094">Blood coagulation</keyword>
<keyword evidence="12" id="KW-0186">Copper</keyword>
<feature type="compositionally biased region" description="Pro residues" evidence="21">
    <location>
        <begin position="321"/>
        <end position="334"/>
    </location>
</feature>
<evidence type="ECO:0000256" key="14">
    <source>
        <dbReference type="ARBA" id="ARBA00023157"/>
    </source>
</evidence>
<gene>
    <name evidence="24" type="ORF">E5288_WYG021538</name>
</gene>
<dbReference type="Proteomes" id="UP000322234">
    <property type="component" value="Unassembled WGS sequence"/>
</dbReference>
<dbReference type="GO" id="GO:0008201">
    <property type="term" value="F:heparin binding"/>
    <property type="evidence" value="ECO:0007669"/>
    <property type="project" value="UniProtKB-KW"/>
</dbReference>
<reference evidence="24" key="1">
    <citation type="submission" date="2019-10" db="EMBL/GenBank/DDBJ databases">
        <title>The sequence and de novo assembly of the wild yak genome.</title>
        <authorList>
            <person name="Liu Y."/>
        </authorList>
    </citation>
    <scope>NUCLEOTIDE SEQUENCE [LARGE SCALE GENOMIC DNA]</scope>
    <source>
        <strain evidence="24">WY2019</strain>
    </source>
</reference>
<dbReference type="GO" id="GO:0016525">
    <property type="term" value="P:negative regulation of angiogenesis"/>
    <property type="evidence" value="ECO:0007669"/>
    <property type="project" value="UniProtKB-ARBA"/>
</dbReference>
<dbReference type="PROSITE" id="PS00287">
    <property type="entry name" value="CYSTATIN"/>
    <property type="match status" value="2"/>
</dbReference>
<dbReference type="GO" id="GO:0010468">
    <property type="term" value="P:regulation of gene expression"/>
    <property type="evidence" value="ECO:0007669"/>
    <property type="project" value="UniProtKB-ARBA"/>
</dbReference>
<dbReference type="PANTHER" id="PTHR13814">
    <property type="entry name" value="FETUIN"/>
    <property type="match status" value="1"/>
</dbReference>